<evidence type="ECO:0000259" key="2">
    <source>
        <dbReference type="Pfam" id="PF03629"/>
    </source>
</evidence>
<keyword evidence="1" id="KW-0378">Hydrolase</keyword>
<dbReference type="AlphaFoldDB" id="A0A401T0I2"/>
<dbReference type="InterPro" id="IPR039329">
    <property type="entry name" value="SIAE"/>
</dbReference>
<dbReference type="InterPro" id="IPR036514">
    <property type="entry name" value="SGNH_hydro_sf"/>
</dbReference>
<gene>
    <name evidence="3" type="ORF">chiPu_0014623</name>
</gene>
<dbReference type="Gene3D" id="3.40.50.1110">
    <property type="entry name" value="SGNH hydrolase"/>
    <property type="match status" value="1"/>
</dbReference>
<dbReference type="GO" id="GO:0005975">
    <property type="term" value="P:carbohydrate metabolic process"/>
    <property type="evidence" value="ECO:0007669"/>
    <property type="project" value="TreeGrafter"/>
</dbReference>
<proteinExistence type="predicted"/>
<keyword evidence="4" id="KW-1185">Reference proteome</keyword>
<dbReference type="InterPro" id="IPR005181">
    <property type="entry name" value="SASA"/>
</dbReference>
<evidence type="ECO:0000256" key="1">
    <source>
        <dbReference type="ARBA" id="ARBA00022801"/>
    </source>
</evidence>
<protein>
    <recommendedName>
        <fullName evidence="2">Sialate O-acetylesterase domain-containing protein</fullName>
    </recommendedName>
</protein>
<feature type="domain" description="Sialate O-acetylesterase" evidence="2">
    <location>
        <begin position="107"/>
        <end position="294"/>
    </location>
</feature>
<dbReference type="PANTHER" id="PTHR22901">
    <property type="entry name" value="SIALATE O-ACETYLESTERASE"/>
    <property type="match status" value="1"/>
</dbReference>
<evidence type="ECO:0000313" key="4">
    <source>
        <dbReference type="Proteomes" id="UP000287033"/>
    </source>
</evidence>
<dbReference type="PANTHER" id="PTHR22901:SF0">
    <property type="entry name" value="SIALATE O-ACETYLESTERASE"/>
    <property type="match status" value="1"/>
</dbReference>
<dbReference type="SUPFAM" id="SSF52266">
    <property type="entry name" value="SGNH hydrolase"/>
    <property type="match status" value="1"/>
</dbReference>
<dbReference type="GO" id="GO:0001681">
    <property type="term" value="F:sialate O-acetylesterase activity"/>
    <property type="evidence" value="ECO:0007669"/>
    <property type="project" value="InterPro"/>
</dbReference>
<comment type="caution">
    <text evidence="3">The sequence shown here is derived from an EMBL/GenBank/DDBJ whole genome shotgun (WGS) entry which is preliminary data.</text>
</comment>
<dbReference type="Proteomes" id="UP000287033">
    <property type="component" value="Unassembled WGS sequence"/>
</dbReference>
<dbReference type="STRING" id="137246.A0A401T0I2"/>
<name>A0A401T0I2_CHIPU</name>
<reference evidence="3 4" key="1">
    <citation type="journal article" date="2018" name="Nat. Ecol. Evol.">
        <title>Shark genomes provide insights into elasmobranch evolution and the origin of vertebrates.</title>
        <authorList>
            <person name="Hara Y"/>
            <person name="Yamaguchi K"/>
            <person name="Onimaru K"/>
            <person name="Kadota M"/>
            <person name="Koyanagi M"/>
            <person name="Keeley SD"/>
            <person name="Tatsumi K"/>
            <person name="Tanaka K"/>
            <person name="Motone F"/>
            <person name="Kageyama Y"/>
            <person name="Nozu R"/>
            <person name="Adachi N"/>
            <person name="Nishimura O"/>
            <person name="Nakagawa R"/>
            <person name="Tanegashima C"/>
            <person name="Kiyatake I"/>
            <person name="Matsumoto R"/>
            <person name="Murakumo K"/>
            <person name="Nishida K"/>
            <person name="Terakita A"/>
            <person name="Kuratani S"/>
            <person name="Sato K"/>
            <person name="Hyodo S Kuraku.S."/>
        </authorList>
    </citation>
    <scope>NUCLEOTIDE SEQUENCE [LARGE SCALE GENOMIC DNA]</scope>
</reference>
<dbReference type="OrthoDB" id="42638at2759"/>
<dbReference type="EMBL" id="BEZZ01000789">
    <property type="protein sequence ID" value="GCC36131.1"/>
    <property type="molecule type" value="Genomic_DNA"/>
</dbReference>
<sequence>MEAPTLNHGFCAEFLFRFGSYYADHMVLQKEPGRAVVWGYGAVGAIIRVSVLTDSNTLTHEVTRVNQGVWNVSLRPFGPGGPFWIIAEQNYSRRVESIVLKDVYFGDIWLCGGQSNMEMTVSQIINASEVLSLASHYPYIRLFQAGLNESAEELNDLESIAVQWSIPTAEILGQGNFTSFSAVCWLFGQYLYDKLQYPIGLVESCWGGTPIEAWSSQRVLHKCKIPFSIGNRVNEKTGPHQPTVLWNAMIHPLRRMTITGAIWYQGEANTNWHSAQYNCTFPAMIEDWRQVFHQGSGGATQIDFPFGFVQLSTYHHAVPDDSFPWIRWHQTADFGYAPNPKMKRTFMAVAMDLGDEKSPYGTIHPRYKQDVAYRLYLGARAVAYRETAVVFQGPFPKDIQLKNSTELTIIYTQELTVLELSRDIFEVCCCTTWNLSSCKWLSVPIVDHSVNTISLSLNQCHQKVTGIRYAWMEWPCDLKKCPLYSKDSNLPAPTFMIPPAHNGPL</sequence>
<accession>A0A401T0I2</accession>
<dbReference type="OMA" id="PCEFKAC"/>
<evidence type="ECO:0000313" key="3">
    <source>
        <dbReference type="EMBL" id="GCC36131.1"/>
    </source>
</evidence>
<dbReference type="Pfam" id="PF03629">
    <property type="entry name" value="SASA"/>
    <property type="match status" value="1"/>
</dbReference>
<organism evidence="3 4">
    <name type="scientific">Chiloscyllium punctatum</name>
    <name type="common">Brownbanded bambooshark</name>
    <name type="synonym">Hemiscyllium punctatum</name>
    <dbReference type="NCBI Taxonomy" id="137246"/>
    <lineage>
        <taxon>Eukaryota</taxon>
        <taxon>Metazoa</taxon>
        <taxon>Chordata</taxon>
        <taxon>Craniata</taxon>
        <taxon>Vertebrata</taxon>
        <taxon>Chondrichthyes</taxon>
        <taxon>Elasmobranchii</taxon>
        <taxon>Galeomorphii</taxon>
        <taxon>Galeoidea</taxon>
        <taxon>Orectolobiformes</taxon>
        <taxon>Hemiscylliidae</taxon>
        <taxon>Chiloscyllium</taxon>
    </lineage>
</organism>